<dbReference type="SUPFAM" id="SSF89447">
    <property type="entry name" value="AbrB/MazE/MraZ-like"/>
    <property type="match status" value="1"/>
</dbReference>
<evidence type="ECO:0000256" key="1">
    <source>
        <dbReference type="PROSITE-ProRule" id="PRU01076"/>
    </source>
</evidence>
<dbReference type="SMART" id="SM00966">
    <property type="entry name" value="SpoVT_AbrB"/>
    <property type="match status" value="1"/>
</dbReference>
<evidence type="ECO:0000313" key="4">
    <source>
        <dbReference type="Proteomes" id="UP000265930"/>
    </source>
</evidence>
<dbReference type="EMBL" id="QXDJ01000003">
    <property type="protein sequence ID" value="RII34154.1"/>
    <property type="molecule type" value="Genomic_DNA"/>
</dbReference>
<dbReference type="InterPro" id="IPR007159">
    <property type="entry name" value="SpoVT-AbrB_dom"/>
</dbReference>
<dbReference type="Gene3D" id="2.10.260.10">
    <property type="match status" value="1"/>
</dbReference>
<protein>
    <submittedName>
        <fullName evidence="3">AbrB/MazE/SpoVT family DNA-binding domain-containing protein</fullName>
    </submittedName>
</protein>
<dbReference type="NCBIfam" id="TIGR01439">
    <property type="entry name" value="lp_hng_hel_AbrB"/>
    <property type="match status" value="1"/>
</dbReference>
<dbReference type="Proteomes" id="UP000265930">
    <property type="component" value="Unassembled WGS sequence"/>
</dbReference>
<evidence type="ECO:0000313" key="3">
    <source>
        <dbReference type="EMBL" id="RII34154.1"/>
    </source>
</evidence>
<comment type="caution">
    <text evidence="3">The sequence shown here is derived from an EMBL/GenBank/DDBJ whole genome shotgun (WGS) entry which is preliminary data.</text>
</comment>
<dbReference type="PANTHER" id="PTHR36432:SF1">
    <property type="entry name" value="STAGE V SPORULATION PROTEIN T"/>
    <property type="match status" value="1"/>
</dbReference>
<proteinExistence type="predicted"/>
<keyword evidence="1 3" id="KW-0238">DNA-binding</keyword>
<dbReference type="PROSITE" id="PS51740">
    <property type="entry name" value="SPOVT_ABRB"/>
    <property type="match status" value="1"/>
</dbReference>
<accession>A0A399IM30</accession>
<dbReference type="Pfam" id="PF04014">
    <property type="entry name" value="MazE_antitoxin"/>
    <property type="match status" value="1"/>
</dbReference>
<evidence type="ECO:0000259" key="2">
    <source>
        <dbReference type="PROSITE" id="PS51740"/>
    </source>
</evidence>
<name>A0A399IM30_9CLOT</name>
<dbReference type="RefSeq" id="WP_119366942.1">
    <property type="nucleotide sequence ID" value="NZ_QXDJ01000003.1"/>
</dbReference>
<dbReference type="InterPro" id="IPR037914">
    <property type="entry name" value="SpoVT-AbrB_sf"/>
</dbReference>
<gene>
    <name evidence="3" type="ORF">D2A34_13390</name>
</gene>
<dbReference type="AlphaFoldDB" id="A0A399IM30"/>
<dbReference type="PANTHER" id="PTHR36432">
    <property type="match status" value="1"/>
</dbReference>
<dbReference type="InterPro" id="IPR052731">
    <property type="entry name" value="B_subtilis_Trans_State_Reg"/>
</dbReference>
<organism evidence="3 4">
    <name type="scientific">Clostridium chromiireducens</name>
    <dbReference type="NCBI Taxonomy" id="225345"/>
    <lineage>
        <taxon>Bacteria</taxon>
        <taxon>Bacillati</taxon>
        <taxon>Bacillota</taxon>
        <taxon>Clostridia</taxon>
        <taxon>Eubacteriales</taxon>
        <taxon>Clostridiaceae</taxon>
        <taxon>Clostridium</taxon>
    </lineage>
</organism>
<dbReference type="GO" id="GO:0003677">
    <property type="term" value="F:DNA binding"/>
    <property type="evidence" value="ECO:0007669"/>
    <property type="project" value="UniProtKB-UniRule"/>
</dbReference>
<reference evidence="3 4" key="1">
    <citation type="submission" date="2018-08" db="EMBL/GenBank/DDBJ databases">
        <title>Genome of Clostridium chromiireducens C1, DSM12136.</title>
        <authorList>
            <person name="Xing M."/>
            <person name="Wei Y."/>
            <person name="Ang E.L."/>
            <person name="Zhao H."/>
            <person name="Zhang Y."/>
        </authorList>
    </citation>
    <scope>NUCLEOTIDE SEQUENCE [LARGE SCALE GENOMIC DNA]</scope>
    <source>
        <strain evidence="3 4">C1</strain>
    </source>
</reference>
<feature type="domain" description="SpoVT-AbrB" evidence="2">
    <location>
        <begin position="5"/>
        <end position="50"/>
    </location>
</feature>
<sequence length="88" mass="10110">MKVTGVTRPIDTLGRVVIPKELRRQLNWNEEDRVEFFVENDSVTIKKYSSGCSCCKRVKSDLKEVDGIILCKNCIGKFKSLLEDENEN</sequence>